<dbReference type="EMBL" id="CAICSX020000001">
    <property type="protein sequence ID" value="CAD0211269.1"/>
    <property type="molecule type" value="Genomic_DNA"/>
</dbReference>
<gene>
    <name evidence="2" type="ORF">AGRHK599_LOCUS1294</name>
</gene>
<dbReference type="KEGG" id="aro:B0909_05190"/>
<sequence length="138" mass="15402">MAEQKTGVDLFKTFAFDKSAKGQARLIDPVSKLVKAIDEQIAIVNIQKTKANPQFAKFDWVSSIVMNAKPYWQVKIGHFPLQIADETHFAVETLDQALTLMNEAKRMVLANEAGLADQVRKKAESRGKKISENKGKKA</sequence>
<dbReference type="AlphaFoldDB" id="A0AAN2DCJ3"/>
<comment type="caution">
    <text evidence="2">The sequence shown here is derived from an EMBL/GenBank/DDBJ whole genome shotgun (WGS) entry which is preliminary data.</text>
</comment>
<name>A0AAN2DCJ3_RHIRH</name>
<evidence type="ECO:0000256" key="1">
    <source>
        <dbReference type="SAM" id="MobiDB-lite"/>
    </source>
</evidence>
<organism evidence="2 3">
    <name type="scientific">Rhizobium rhizogenes</name>
    <name type="common">Agrobacterium rhizogenes</name>
    <dbReference type="NCBI Taxonomy" id="359"/>
    <lineage>
        <taxon>Bacteria</taxon>
        <taxon>Pseudomonadati</taxon>
        <taxon>Pseudomonadota</taxon>
        <taxon>Alphaproteobacteria</taxon>
        <taxon>Hyphomicrobiales</taxon>
        <taxon>Rhizobiaceae</taxon>
        <taxon>Rhizobium/Agrobacterium group</taxon>
        <taxon>Rhizobium</taxon>
    </lineage>
</organism>
<accession>A0AAN2DCJ3</accession>
<reference evidence="2 3" key="1">
    <citation type="submission" date="2020-06" db="EMBL/GenBank/DDBJ databases">
        <authorList>
            <person name="De Coninck B."/>
            <person name="Ibrahim H."/>
        </authorList>
    </citation>
    <scope>NUCLEOTIDE SEQUENCE [LARGE SCALE GENOMIC DNA]</scope>
    <source>
        <strain evidence="2">Ag_rhizogenes_K599</strain>
    </source>
</reference>
<dbReference type="RefSeq" id="WP_065115737.1">
    <property type="nucleotide sequence ID" value="NZ_CAICSX020000001.1"/>
</dbReference>
<proteinExistence type="predicted"/>
<evidence type="ECO:0000313" key="3">
    <source>
        <dbReference type="Proteomes" id="UP000528185"/>
    </source>
</evidence>
<feature type="region of interest" description="Disordered" evidence="1">
    <location>
        <begin position="117"/>
        <end position="138"/>
    </location>
</feature>
<feature type="compositionally biased region" description="Basic and acidic residues" evidence="1">
    <location>
        <begin position="118"/>
        <end position="138"/>
    </location>
</feature>
<dbReference type="Proteomes" id="UP000528185">
    <property type="component" value="Unassembled WGS sequence"/>
</dbReference>
<evidence type="ECO:0000313" key="2">
    <source>
        <dbReference type="EMBL" id="CAD0211269.1"/>
    </source>
</evidence>
<protein>
    <submittedName>
        <fullName evidence="2">Uncharacterized protein</fullName>
    </submittedName>
</protein>